<evidence type="ECO:0000259" key="2">
    <source>
        <dbReference type="PROSITE" id="PS50011"/>
    </source>
</evidence>
<gene>
    <name evidence="3" type="ORF">CGLO_06103</name>
</gene>
<reference evidence="4" key="1">
    <citation type="journal article" date="2013" name="Mol. Plant Microbe Interact.">
        <title>Global aspects of pacC regulation of pathogenicity genes in Colletotrichum gloeosporioides as revealed by transcriptome analysis.</title>
        <authorList>
            <person name="Alkan N."/>
            <person name="Meng X."/>
            <person name="Friedlander G."/>
            <person name="Reuveni E."/>
            <person name="Sukno S."/>
            <person name="Sherman A."/>
            <person name="Thon M."/>
            <person name="Fluhr R."/>
            <person name="Prusky D."/>
        </authorList>
    </citation>
    <scope>NUCLEOTIDE SEQUENCE [LARGE SCALE GENOMIC DNA]</scope>
    <source>
        <strain evidence="4">Cg-14</strain>
    </source>
</reference>
<feature type="region of interest" description="Disordered" evidence="1">
    <location>
        <begin position="1"/>
        <end position="20"/>
    </location>
</feature>
<keyword evidence="3" id="KW-0808">Transferase</keyword>
<dbReference type="PROSITE" id="PS50011">
    <property type="entry name" value="PROTEIN_KINASE_DOM"/>
    <property type="match status" value="1"/>
</dbReference>
<dbReference type="PANTHER" id="PTHR24359">
    <property type="entry name" value="SERINE/THREONINE-PROTEIN KINASE SBK1"/>
    <property type="match status" value="1"/>
</dbReference>
<organism evidence="3 4">
    <name type="scientific">Colletotrichum gloeosporioides (strain Cg-14)</name>
    <name type="common">Anthracnose fungus</name>
    <name type="synonym">Glomerella cingulata</name>
    <dbReference type="NCBI Taxonomy" id="1237896"/>
    <lineage>
        <taxon>Eukaryota</taxon>
        <taxon>Fungi</taxon>
        <taxon>Dikarya</taxon>
        <taxon>Ascomycota</taxon>
        <taxon>Pezizomycotina</taxon>
        <taxon>Sordariomycetes</taxon>
        <taxon>Hypocreomycetidae</taxon>
        <taxon>Glomerellales</taxon>
        <taxon>Glomerellaceae</taxon>
        <taxon>Colletotrichum</taxon>
        <taxon>Colletotrichum gloeosporioides species complex</taxon>
    </lineage>
</organism>
<dbReference type="InterPro" id="IPR000719">
    <property type="entry name" value="Prot_kinase_dom"/>
</dbReference>
<dbReference type="OrthoDB" id="4062651at2759"/>
<dbReference type="AlphaFoldDB" id="T0KFB6"/>
<feature type="domain" description="Protein kinase" evidence="2">
    <location>
        <begin position="212"/>
        <end position="532"/>
    </location>
</feature>
<dbReference type="CDD" id="cd00180">
    <property type="entry name" value="PKc"/>
    <property type="match status" value="1"/>
</dbReference>
<dbReference type="Pfam" id="PF00069">
    <property type="entry name" value="Pkinase"/>
    <property type="match status" value="1"/>
</dbReference>
<proteinExistence type="predicted"/>
<name>T0KFB6_COLGC</name>
<dbReference type="OMA" id="ARMICTE"/>
<comment type="caution">
    <text evidence="3">The sequence shown here is derived from an EMBL/GenBank/DDBJ whole genome shotgun (WGS) entry which is preliminary data.</text>
</comment>
<dbReference type="Gene3D" id="3.30.200.20">
    <property type="entry name" value="Phosphorylase Kinase, domain 1"/>
    <property type="match status" value="1"/>
</dbReference>
<accession>T0KFB6</accession>
<protein>
    <submittedName>
        <fullName evidence="3">Protein kinase</fullName>
    </submittedName>
</protein>
<sequence length="532" mass="60807">MYSELKTQGRVPSFPADEDEFDSSLADRIFEASRENSRDRKDFLPKSQLDRLIHTSSVTQELRACFPLLGDDKIRAYSDQICHGSSGMHAKNKTKNVANSYQKVFAILVLINKLEDVELFLHDNVCDADLPLQRHTEEVGRCHKFGLRRRKDPHRQLECFSSWDQITLRNFEQYQWAMIPPFFTKGELKNVKHYVLDPSTVLPFTFTENTNSKSKAKVHRGGYSLVYQADIHPDHHNFNSYPNYEGNTSENTFAIKRLDSPSKEAFQKEVQILKRFSGDAHPHLISLLATYEMNDTFYLIFPWAGADLKTYWKSENPTPTFDAATVIWMAEQCKGLAEGLTKLHQYETGLLGKSESPKNERLGPNIVLNGGQDTGRHSPLYGRHGDIKPENILWFAEHEQPGHRGVLKISDFGLSELNSRYSKSKRRSHVPNSPTYRPPECDLRQKVIKQSYDIWTLGCLYLEFIAWTLGGWELVNDFACRRRSMDPVEAQSDCFFEIRDLGTSASVDAFVKPNVVTSFTPTPGAATFSTVF</sequence>
<keyword evidence="3" id="KW-0418">Kinase</keyword>
<dbReference type="InterPro" id="IPR011009">
    <property type="entry name" value="Kinase-like_dom_sf"/>
</dbReference>
<dbReference type="PANTHER" id="PTHR24359:SF37">
    <property type="entry name" value="PROTEIN KINASE DOMAIN-CONTAINING PROTEIN"/>
    <property type="match status" value="1"/>
</dbReference>
<dbReference type="EMBL" id="AMYD01001227">
    <property type="protein sequence ID" value="EQB54102.1"/>
    <property type="molecule type" value="Genomic_DNA"/>
</dbReference>
<dbReference type="Proteomes" id="UP000015530">
    <property type="component" value="Unassembled WGS sequence"/>
</dbReference>
<dbReference type="SMART" id="SM00220">
    <property type="entry name" value="S_TKc"/>
    <property type="match status" value="1"/>
</dbReference>
<dbReference type="HOGENOM" id="CLU_017513_2_0_1"/>
<evidence type="ECO:0000313" key="3">
    <source>
        <dbReference type="EMBL" id="EQB54102.1"/>
    </source>
</evidence>
<dbReference type="SUPFAM" id="SSF56112">
    <property type="entry name" value="Protein kinase-like (PK-like)"/>
    <property type="match status" value="1"/>
</dbReference>
<dbReference type="GO" id="GO:0005524">
    <property type="term" value="F:ATP binding"/>
    <property type="evidence" value="ECO:0007669"/>
    <property type="project" value="InterPro"/>
</dbReference>
<dbReference type="Gene3D" id="1.10.510.10">
    <property type="entry name" value="Transferase(Phosphotransferase) domain 1"/>
    <property type="match status" value="1"/>
</dbReference>
<dbReference type="STRING" id="1237896.T0KFB6"/>
<evidence type="ECO:0000313" key="4">
    <source>
        <dbReference type="Proteomes" id="UP000015530"/>
    </source>
</evidence>
<dbReference type="GO" id="GO:0004674">
    <property type="term" value="F:protein serine/threonine kinase activity"/>
    <property type="evidence" value="ECO:0007669"/>
    <property type="project" value="TreeGrafter"/>
</dbReference>
<evidence type="ECO:0000256" key="1">
    <source>
        <dbReference type="SAM" id="MobiDB-lite"/>
    </source>
</evidence>